<feature type="compositionally biased region" description="Basic and acidic residues" evidence="1">
    <location>
        <begin position="280"/>
        <end position="294"/>
    </location>
</feature>
<dbReference type="EMBL" id="SKBN01000058">
    <property type="protein sequence ID" value="TGJ84847.1"/>
    <property type="molecule type" value="Genomic_DNA"/>
</dbReference>
<feature type="region of interest" description="Disordered" evidence="1">
    <location>
        <begin position="67"/>
        <end position="126"/>
    </location>
</feature>
<feature type="region of interest" description="Disordered" evidence="1">
    <location>
        <begin position="278"/>
        <end position="304"/>
    </location>
</feature>
<organism evidence="2 3">
    <name type="scientific">Xylaria hypoxylon</name>
    <dbReference type="NCBI Taxonomy" id="37992"/>
    <lineage>
        <taxon>Eukaryota</taxon>
        <taxon>Fungi</taxon>
        <taxon>Dikarya</taxon>
        <taxon>Ascomycota</taxon>
        <taxon>Pezizomycotina</taxon>
        <taxon>Sordariomycetes</taxon>
        <taxon>Xylariomycetidae</taxon>
        <taxon>Xylariales</taxon>
        <taxon>Xylariaceae</taxon>
        <taxon>Xylaria</taxon>
    </lineage>
</organism>
<dbReference type="AlphaFoldDB" id="A0A4Z0YMA4"/>
<evidence type="ECO:0000313" key="3">
    <source>
        <dbReference type="Proteomes" id="UP000297716"/>
    </source>
</evidence>
<protein>
    <submittedName>
        <fullName evidence="2">Uncharacterized protein</fullName>
    </submittedName>
</protein>
<reference evidence="2 3" key="1">
    <citation type="submission" date="2019-03" db="EMBL/GenBank/DDBJ databases">
        <title>Draft genome sequence of Xylaria hypoxylon DSM 108379, a ubiquitous saprotrophic-parasitic fungi on hardwood.</title>
        <authorList>
            <person name="Buettner E."/>
            <person name="Leonhardt S."/>
            <person name="Gebauer A.M."/>
            <person name="Liers C."/>
            <person name="Hofrichter M."/>
            <person name="Kellner H."/>
        </authorList>
    </citation>
    <scope>NUCLEOTIDE SEQUENCE [LARGE SCALE GENOMIC DNA]</scope>
    <source>
        <strain evidence="2 3">DSM 108379</strain>
    </source>
</reference>
<gene>
    <name evidence="2" type="ORF">E0Z10_g3896</name>
</gene>
<dbReference type="Proteomes" id="UP000297716">
    <property type="component" value="Unassembled WGS sequence"/>
</dbReference>
<evidence type="ECO:0000256" key="1">
    <source>
        <dbReference type="SAM" id="MobiDB-lite"/>
    </source>
</evidence>
<feature type="compositionally biased region" description="Polar residues" evidence="1">
    <location>
        <begin position="112"/>
        <end position="126"/>
    </location>
</feature>
<proteinExistence type="predicted"/>
<dbReference type="OrthoDB" id="4778742at2759"/>
<keyword evidence="3" id="KW-1185">Reference proteome</keyword>
<evidence type="ECO:0000313" key="2">
    <source>
        <dbReference type="EMBL" id="TGJ84847.1"/>
    </source>
</evidence>
<accession>A0A4Z0YMA4</accession>
<sequence length="361" mass="40415">MSTKTTSNPIILIPDASSILQPWVLAPGSMPIPPFASDLRQKTILNREPKWSKASESYKMGVPLYSELPSSPYRPRAPVARMSPTLPEENPQPNVANKKSYVQDAEQDQECGSDNSHNNGNVSAVNYTPETGFSYASQVHADERADNAVNNNGNDGVIDLEPTSHNNGNHEGVAPSVDVKRSLRISDRSGRFHLGSQWQVPQASTARSNRRPRIRPAEEWIICNENEESDNSSDSELIHIYYENNMENDTAGPFQPNADTSSQEDVLSARLRAMHLVDPSQHRELSPDRRRGTTREGSQNYRDSREYQAPAAYFMYADEHYDMAFRSRERLTRKRNAALRVYPIPTDLSMSGAGRSGPWGL</sequence>
<name>A0A4Z0YMA4_9PEZI</name>
<comment type="caution">
    <text evidence="2">The sequence shown here is derived from an EMBL/GenBank/DDBJ whole genome shotgun (WGS) entry which is preliminary data.</text>
</comment>